<proteinExistence type="predicted"/>
<accession>A0ABQ9Y5J7</accession>
<keyword evidence="2" id="KW-0472">Membrane</keyword>
<reference evidence="3 4" key="1">
    <citation type="journal article" date="2022" name="bioRxiv">
        <title>Genomics of Preaxostyla Flagellates Illuminates Evolutionary Transitions and the Path Towards Mitochondrial Loss.</title>
        <authorList>
            <person name="Novak L.V.F."/>
            <person name="Treitli S.C."/>
            <person name="Pyrih J."/>
            <person name="Halakuc P."/>
            <person name="Pipaliya S.V."/>
            <person name="Vacek V."/>
            <person name="Brzon O."/>
            <person name="Soukal P."/>
            <person name="Eme L."/>
            <person name="Dacks J.B."/>
            <person name="Karnkowska A."/>
            <person name="Elias M."/>
            <person name="Hampl V."/>
        </authorList>
    </citation>
    <scope>NUCLEOTIDE SEQUENCE [LARGE SCALE GENOMIC DNA]</scope>
    <source>
        <strain evidence="3">NAU3</strain>
        <tissue evidence="3">Gut</tissue>
    </source>
</reference>
<feature type="region of interest" description="Disordered" evidence="1">
    <location>
        <begin position="852"/>
        <end position="877"/>
    </location>
</feature>
<evidence type="ECO:0000256" key="2">
    <source>
        <dbReference type="SAM" id="Phobius"/>
    </source>
</evidence>
<evidence type="ECO:0000256" key="1">
    <source>
        <dbReference type="SAM" id="MobiDB-lite"/>
    </source>
</evidence>
<dbReference type="Gene3D" id="1.10.510.10">
    <property type="entry name" value="Transferase(Phosphotransferase) domain 1"/>
    <property type="match status" value="1"/>
</dbReference>
<comment type="caution">
    <text evidence="3">The sequence shown here is derived from an EMBL/GenBank/DDBJ whole genome shotgun (WGS) entry which is preliminary data.</text>
</comment>
<keyword evidence="4" id="KW-1185">Reference proteome</keyword>
<sequence>MTATMKELSGEELVGSGITLAGVWCGSCLTSLVIADTPSDLDPNVTFTVPDEPARVESATPTLTPLRTSVIVKLSGRELESGSYSVTLSSHPSNPFSTTSTNGVIEFEVSTVTSDTIHLGFGDNFTVAKVMHGFDEVFVNSEVTFTVPDAPIVKTAQVNPNSISTTMTLDLAGTDLELDGFYTVTLSPPFSLDMLFNSSTTASSAELLLGRAEGLQHNTKYTIVSVARIGNDSDVILTEGTVSFTTPKSRFPLILHVNGKEGEDDAFCGESDDPCATIDFTWSIVIALNAKTSTLAIVNSSEQTQPIMVSSGMSILLSNGGNLEPTLTITSSASMGDKSGMVVVDDAGFEVDDVAIRIESSTTSFVFLSATDSTVILKEGSFIGEPLPTLFSNSDNEELCSWDNGIIRLVNCNVTLSRMTFSSLSQGAIHMKKGSISIESSSLHNHSPNLDSFPSARRNIRCVEGGNVTVESLSGGDGSTDKHPHLWISTTDCTLSGEDARRESPLFIPTLSSESSSSWNKKEKRFSFLIVGTTLIPCDLCLEVFEMKKDKSEGESERVELTIDTASSFTETHINLSIPLTSLSSLDKSLEWRGRLVFGSNQTTSEWFVVQKNSADRLAESSLANMKWWLPLIIVLLCCALVVVIVVVVILRRRQKQKAQKASEAQQESVIEMDEEKMDAEQLEHKRGVNTIRTSAGVLKGGSLDPEKGDESRTMETKLMNAPLAECVSVLDCSLLETKEMLKMETLFDRLHGNKKGLIEKRRRQVELARGLQKLGKLNSHAEVLCRLSSHWILLDAEGRMNIQMNRGSIPSLGQSSHLNPTAANESVVPEDFRSMTVNNENADGMDGAAKMVREKEDQEGQRWQAPEQGGNEALQSSDLEKVTVFRLGLVLWEMETGQVPFRETDGVNTGRQLKLGVKPISLH</sequence>
<feature type="transmembrane region" description="Helical" evidence="2">
    <location>
        <begin position="628"/>
        <end position="651"/>
    </location>
</feature>
<feature type="compositionally biased region" description="Polar residues" evidence="1">
    <location>
        <begin position="808"/>
        <end position="825"/>
    </location>
</feature>
<keyword evidence="2" id="KW-1133">Transmembrane helix</keyword>
<name>A0ABQ9Y5J7_9EUKA</name>
<feature type="region of interest" description="Disordered" evidence="1">
    <location>
        <begin position="808"/>
        <end position="827"/>
    </location>
</feature>
<evidence type="ECO:0000313" key="4">
    <source>
        <dbReference type="Proteomes" id="UP001281761"/>
    </source>
</evidence>
<gene>
    <name evidence="3" type="ORF">BLNAU_6027</name>
</gene>
<evidence type="ECO:0008006" key="5">
    <source>
        <dbReference type="Google" id="ProtNLM"/>
    </source>
</evidence>
<feature type="compositionally biased region" description="Basic and acidic residues" evidence="1">
    <location>
        <begin position="852"/>
        <end position="861"/>
    </location>
</feature>
<evidence type="ECO:0000313" key="3">
    <source>
        <dbReference type="EMBL" id="KAK2959011.1"/>
    </source>
</evidence>
<keyword evidence="2" id="KW-0812">Transmembrane</keyword>
<protein>
    <recommendedName>
        <fullName evidence="5">Protein kinase domain-containing protein</fullName>
    </recommendedName>
</protein>
<dbReference type="Proteomes" id="UP001281761">
    <property type="component" value="Unassembled WGS sequence"/>
</dbReference>
<organism evidence="3 4">
    <name type="scientific">Blattamonas nauphoetae</name>
    <dbReference type="NCBI Taxonomy" id="2049346"/>
    <lineage>
        <taxon>Eukaryota</taxon>
        <taxon>Metamonada</taxon>
        <taxon>Preaxostyla</taxon>
        <taxon>Oxymonadida</taxon>
        <taxon>Blattamonas</taxon>
    </lineage>
</organism>
<dbReference type="EMBL" id="JARBJD010000033">
    <property type="protein sequence ID" value="KAK2959011.1"/>
    <property type="molecule type" value="Genomic_DNA"/>
</dbReference>